<protein>
    <submittedName>
        <fullName evidence="2">AAA family ATPase</fullName>
    </submittedName>
</protein>
<dbReference type="Gene3D" id="3.40.50.300">
    <property type="entry name" value="P-loop containing nucleotide triphosphate hydrolases"/>
    <property type="match status" value="1"/>
</dbReference>
<reference evidence="2 3" key="1">
    <citation type="submission" date="2022-04" db="EMBL/GenBank/DDBJ databases">
        <title>Roseobacter sp. WL0113 is a bacterium isolated from neritic sediment.</title>
        <authorList>
            <person name="Wang L."/>
            <person name="He W."/>
            <person name="Zhang D.-F."/>
        </authorList>
    </citation>
    <scope>NUCLEOTIDE SEQUENCE [LARGE SCALE GENOMIC DNA]</scope>
    <source>
        <strain evidence="2 3">WL0113</strain>
    </source>
</reference>
<dbReference type="RefSeq" id="WP_263843471.1">
    <property type="nucleotide sequence ID" value="NZ_JALIEB010000003.1"/>
</dbReference>
<evidence type="ECO:0000259" key="1">
    <source>
        <dbReference type="Pfam" id="PF13521"/>
    </source>
</evidence>
<keyword evidence="3" id="KW-1185">Reference proteome</keyword>
<accession>A0ABT3BC73</accession>
<dbReference type="Pfam" id="PF13521">
    <property type="entry name" value="AAA_28"/>
    <property type="match status" value="1"/>
</dbReference>
<sequence>MTRFILISGCSGGGKSTLLATLQGLGFDGIPEPGRRVVAAERRVGGTALPWRDMSAFIAKTFELAQQDLRVARGAAGPVFFDRGLIDAAAARAHLTGVPLHSVLKTPSPYAHTVFLAPPWPEIFAGDADRRHSFDEAVAEYDRLCRAFDALGHEAITLPRTPPAERAQFVLSHLELSAG</sequence>
<name>A0ABT3BC73_9RHOB</name>
<comment type="caution">
    <text evidence="2">The sequence shown here is derived from an EMBL/GenBank/DDBJ whole genome shotgun (WGS) entry which is preliminary data.</text>
</comment>
<dbReference type="Proteomes" id="UP001208690">
    <property type="component" value="Unassembled WGS sequence"/>
</dbReference>
<organism evidence="2 3">
    <name type="scientific">Roseobacter sinensis</name>
    <dbReference type="NCBI Taxonomy" id="2931391"/>
    <lineage>
        <taxon>Bacteria</taxon>
        <taxon>Pseudomonadati</taxon>
        <taxon>Pseudomonadota</taxon>
        <taxon>Alphaproteobacteria</taxon>
        <taxon>Rhodobacterales</taxon>
        <taxon>Roseobacteraceae</taxon>
        <taxon>Roseobacter</taxon>
    </lineage>
</organism>
<dbReference type="SUPFAM" id="SSF52540">
    <property type="entry name" value="P-loop containing nucleoside triphosphate hydrolases"/>
    <property type="match status" value="1"/>
</dbReference>
<evidence type="ECO:0000313" key="3">
    <source>
        <dbReference type="Proteomes" id="UP001208690"/>
    </source>
</evidence>
<dbReference type="InterPro" id="IPR027417">
    <property type="entry name" value="P-loop_NTPase"/>
</dbReference>
<dbReference type="EMBL" id="JALIEB010000003">
    <property type="protein sequence ID" value="MCV3271157.1"/>
    <property type="molecule type" value="Genomic_DNA"/>
</dbReference>
<proteinExistence type="predicted"/>
<evidence type="ECO:0000313" key="2">
    <source>
        <dbReference type="EMBL" id="MCV3271157.1"/>
    </source>
</evidence>
<dbReference type="InterPro" id="IPR038727">
    <property type="entry name" value="NadR/Ttd14_AAA_dom"/>
</dbReference>
<feature type="domain" description="NadR/Ttd14 AAA" evidence="1">
    <location>
        <begin position="5"/>
        <end position="166"/>
    </location>
</feature>
<gene>
    <name evidence="2" type="ORF">MUB52_06930</name>
</gene>